<dbReference type="EMBL" id="CM047743">
    <property type="protein sequence ID" value="KAJ0030621.1"/>
    <property type="molecule type" value="Genomic_DNA"/>
</dbReference>
<accession>A0ACC0Y5R1</accession>
<evidence type="ECO:0000313" key="1">
    <source>
        <dbReference type="EMBL" id="KAJ0030621.1"/>
    </source>
</evidence>
<reference evidence="2" key="1">
    <citation type="journal article" date="2023" name="G3 (Bethesda)">
        <title>Genome assembly and association tests identify interacting loci associated with vigor, precocity, and sex in interspecific pistachio rootstocks.</title>
        <authorList>
            <person name="Palmer W."/>
            <person name="Jacygrad E."/>
            <person name="Sagayaradj S."/>
            <person name="Cavanaugh K."/>
            <person name="Han R."/>
            <person name="Bertier L."/>
            <person name="Beede B."/>
            <person name="Kafkas S."/>
            <person name="Golino D."/>
            <person name="Preece J."/>
            <person name="Michelmore R."/>
        </authorList>
    </citation>
    <scope>NUCLEOTIDE SEQUENCE [LARGE SCALE GENOMIC DNA]</scope>
</reference>
<evidence type="ECO:0000313" key="2">
    <source>
        <dbReference type="Proteomes" id="UP001163603"/>
    </source>
</evidence>
<keyword evidence="2" id="KW-1185">Reference proteome</keyword>
<name>A0ACC0Y5R1_9ROSI</name>
<protein>
    <submittedName>
        <fullName evidence="1">Uncharacterized protein</fullName>
    </submittedName>
</protein>
<gene>
    <name evidence="1" type="ORF">Pint_12704</name>
</gene>
<organism evidence="1 2">
    <name type="scientific">Pistacia integerrima</name>
    <dbReference type="NCBI Taxonomy" id="434235"/>
    <lineage>
        <taxon>Eukaryota</taxon>
        <taxon>Viridiplantae</taxon>
        <taxon>Streptophyta</taxon>
        <taxon>Embryophyta</taxon>
        <taxon>Tracheophyta</taxon>
        <taxon>Spermatophyta</taxon>
        <taxon>Magnoliopsida</taxon>
        <taxon>eudicotyledons</taxon>
        <taxon>Gunneridae</taxon>
        <taxon>Pentapetalae</taxon>
        <taxon>rosids</taxon>
        <taxon>malvids</taxon>
        <taxon>Sapindales</taxon>
        <taxon>Anacardiaceae</taxon>
        <taxon>Pistacia</taxon>
    </lineage>
</organism>
<comment type="caution">
    <text evidence="1">The sequence shown here is derived from an EMBL/GenBank/DDBJ whole genome shotgun (WGS) entry which is preliminary data.</text>
</comment>
<sequence length="151" mass="16287">MSIRGIEARAFMSSSRQPLYKWVILFLSALLLHLSNGDVGTGSRYGPPYRPTACFGNDGSQFPTNNQFAAVGEQLWDNGAICGKIYLVRCLSGSTPKPCIPGKTIEVKVVDRAQTSVSRPTAPATFVLSNEAFAAIANPSAKSINVEYSRK</sequence>
<proteinExistence type="predicted"/>
<dbReference type="Proteomes" id="UP001163603">
    <property type="component" value="Chromosome 8"/>
</dbReference>